<reference evidence="1" key="1">
    <citation type="submission" date="2021-08" db="EMBL/GenBank/DDBJ databases">
        <title>The first chromosome-level gecko genome reveals the dynamic sex chromosomes of Neotropical dwarf geckos (Sphaerodactylidae: Sphaerodactylus).</title>
        <authorList>
            <person name="Pinto B.J."/>
            <person name="Keating S.E."/>
            <person name="Gamble T."/>
        </authorList>
    </citation>
    <scope>NUCLEOTIDE SEQUENCE</scope>
    <source>
        <strain evidence="1">TG3544</strain>
    </source>
</reference>
<accession>A0ACB8FN35</accession>
<evidence type="ECO:0000313" key="2">
    <source>
        <dbReference type="Proteomes" id="UP000827872"/>
    </source>
</evidence>
<organism evidence="1 2">
    <name type="scientific">Sphaerodactylus townsendi</name>
    <dbReference type="NCBI Taxonomy" id="933632"/>
    <lineage>
        <taxon>Eukaryota</taxon>
        <taxon>Metazoa</taxon>
        <taxon>Chordata</taxon>
        <taxon>Craniata</taxon>
        <taxon>Vertebrata</taxon>
        <taxon>Euteleostomi</taxon>
        <taxon>Lepidosauria</taxon>
        <taxon>Squamata</taxon>
        <taxon>Bifurcata</taxon>
        <taxon>Gekkota</taxon>
        <taxon>Sphaerodactylidae</taxon>
        <taxon>Sphaerodactylus</taxon>
    </lineage>
</organism>
<dbReference type="EMBL" id="CM037619">
    <property type="protein sequence ID" value="KAH8006988.1"/>
    <property type="molecule type" value="Genomic_DNA"/>
</dbReference>
<keyword evidence="2" id="KW-1185">Reference proteome</keyword>
<evidence type="ECO:0000313" key="1">
    <source>
        <dbReference type="EMBL" id="KAH8006988.1"/>
    </source>
</evidence>
<dbReference type="Proteomes" id="UP000827872">
    <property type="component" value="Linkage Group LG06"/>
</dbReference>
<sequence>MLGRRSAKALQLCLRNMISLCQRMMMTMTNRTTMEEDIVTQDYSAITKHNAISYSIKKSDGQIDLLFQQVLSMHVKMRITCWFTCTYFTST</sequence>
<name>A0ACB8FN35_9SAUR</name>
<proteinExistence type="predicted"/>
<protein>
    <submittedName>
        <fullName evidence="1">Uncharacterized protein</fullName>
    </submittedName>
</protein>
<gene>
    <name evidence="1" type="ORF">K3G42_015806</name>
</gene>
<comment type="caution">
    <text evidence="1">The sequence shown here is derived from an EMBL/GenBank/DDBJ whole genome shotgun (WGS) entry which is preliminary data.</text>
</comment>